<sequence>MKKIYISAVILAAVAITEGCVKLRVANTNAPQTIVRGNYQYL</sequence>
<comment type="caution">
    <text evidence="1">The sequence shown here is derived from an EMBL/GenBank/DDBJ whole genome shotgun (WGS) entry which is preliminary data.</text>
</comment>
<evidence type="ECO:0000313" key="2">
    <source>
        <dbReference type="Proteomes" id="UP001597010"/>
    </source>
</evidence>
<dbReference type="RefSeq" id="WP_377115994.1">
    <property type="nucleotide sequence ID" value="NZ_JBHTHZ010000012.1"/>
</dbReference>
<reference evidence="2" key="1">
    <citation type="journal article" date="2019" name="Int. J. Syst. Evol. Microbiol.">
        <title>The Global Catalogue of Microorganisms (GCM) 10K type strain sequencing project: providing services to taxonomists for standard genome sequencing and annotation.</title>
        <authorList>
            <consortium name="The Broad Institute Genomics Platform"/>
            <consortium name="The Broad Institute Genome Sequencing Center for Infectious Disease"/>
            <person name="Wu L."/>
            <person name="Ma J."/>
        </authorList>
    </citation>
    <scope>NUCLEOTIDE SEQUENCE [LARGE SCALE GENOMIC DNA]</scope>
    <source>
        <strain evidence="2">CCUG 61484</strain>
    </source>
</reference>
<proteinExistence type="predicted"/>
<dbReference type="Proteomes" id="UP001597010">
    <property type="component" value="Unassembled WGS sequence"/>
</dbReference>
<gene>
    <name evidence="1" type="ORF">ACFQZX_13045</name>
</gene>
<dbReference type="EMBL" id="JBHTHZ010000012">
    <property type="protein sequence ID" value="MFD0794546.1"/>
    <property type="molecule type" value="Genomic_DNA"/>
</dbReference>
<keyword evidence="2" id="KW-1185">Reference proteome</keyword>
<organism evidence="1 2">
    <name type="scientific">Mucilaginibacter litoreus</name>
    <dbReference type="NCBI Taxonomy" id="1048221"/>
    <lineage>
        <taxon>Bacteria</taxon>
        <taxon>Pseudomonadati</taxon>
        <taxon>Bacteroidota</taxon>
        <taxon>Sphingobacteriia</taxon>
        <taxon>Sphingobacteriales</taxon>
        <taxon>Sphingobacteriaceae</taxon>
        <taxon>Mucilaginibacter</taxon>
    </lineage>
</organism>
<name>A0ABW3AU10_9SPHI</name>
<accession>A0ABW3AU10</accession>
<evidence type="ECO:0000313" key="1">
    <source>
        <dbReference type="EMBL" id="MFD0794546.1"/>
    </source>
</evidence>
<protein>
    <submittedName>
        <fullName evidence="1">Uncharacterized protein</fullName>
    </submittedName>
</protein>